<evidence type="ECO:0000259" key="10">
    <source>
        <dbReference type="SMART" id="SM00965"/>
    </source>
</evidence>
<dbReference type="PATRIC" id="fig|36861.3.peg.2096"/>
<keyword evidence="3 9" id="KW-0732">Signal</keyword>
<dbReference type="PANTHER" id="PTHR30332:SF17">
    <property type="entry name" value="TYPE IV PILIATION SYSTEM PROTEIN DR_0774-RELATED"/>
    <property type="match status" value="1"/>
</dbReference>
<dbReference type="GO" id="GO:0009279">
    <property type="term" value="C:cell outer membrane"/>
    <property type="evidence" value="ECO:0007669"/>
    <property type="project" value="UniProtKB-SubCell"/>
</dbReference>
<feature type="chain" id="PRO_5007177171" evidence="9">
    <location>
        <begin position="23"/>
        <end position="638"/>
    </location>
</feature>
<dbReference type="Gene3D" id="1.25.40.10">
    <property type="entry name" value="Tetratricopeptide repeat domain"/>
    <property type="match status" value="1"/>
</dbReference>
<dbReference type="PROSITE" id="PS51257">
    <property type="entry name" value="PROKAR_LIPOPROTEIN"/>
    <property type="match status" value="1"/>
</dbReference>
<dbReference type="AlphaFoldDB" id="A0A125BC82"/>
<dbReference type="OrthoDB" id="9775455at2"/>
<evidence type="ECO:0000256" key="1">
    <source>
        <dbReference type="ARBA" id="ARBA00004370"/>
    </source>
</evidence>
<comment type="caution">
    <text evidence="11">The sequence shown here is derived from an EMBL/GenBank/DDBJ whole genome shotgun (WGS) entry which is preliminary data.</text>
</comment>
<evidence type="ECO:0000256" key="9">
    <source>
        <dbReference type="SAM" id="SignalP"/>
    </source>
</evidence>
<evidence type="ECO:0000313" key="11">
    <source>
        <dbReference type="EMBL" id="KVW94679.1"/>
    </source>
</evidence>
<keyword evidence="4" id="KW-0472">Membrane</keyword>
<organism evidence="11 12">
    <name type="scientific">Thiobacillus denitrificans</name>
    <dbReference type="NCBI Taxonomy" id="36861"/>
    <lineage>
        <taxon>Bacteria</taxon>
        <taxon>Pseudomonadati</taxon>
        <taxon>Pseudomonadota</taxon>
        <taxon>Betaproteobacteria</taxon>
        <taxon>Nitrosomonadales</taxon>
        <taxon>Thiobacillaceae</taxon>
        <taxon>Thiobacillus</taxon>
    </lineage>
</organism>
<evidence type="ECO:0000256" key="2">
    <source>
        <dbReference type="ARBA" id="ARBA00022448"/>
    </source>
</evidence>
<feature type="domain" description="Secretin/TonB short N-terminal" evidence="10">
    <location>
        <begin position="205"/>
        <end position="256"/>
    </location>
</feature>
<evidence type="ECO:0000256" key="8">
    <source>
        <dbReference type="SAM" id="MobiDB-lite"/>
    </source>
</evidence>
<protein>
    <submittedName>
        <fullName evidence="11">Type II secretion system protein D</fullName>
    </submittedName>
</protein>
<dbReference type="InterPro" id="IPR001775">
    <property type="entry name" value="GspD/PilQ"/>
</dbReference>
<dbReference type="InterPro" id="IPR050810">
    <property type="entry name" value="Bact_Secretion_Sys_Channel"/>
</dbReference>
<dbReference type="InterPro" id="IPR011990">
    <property type="entry name" value="TPR-like_helical_dom_sf"/>
</dbReference>
<proteinExistence type="inferred from homology"/>
<evidence type="ECO:0000256" key="3">
    <source>
        <dbReference type="ARBA" id="ARBA00022729"/>
    </source>
</evidence>
<name>A0A125BC82_THIDE</name>
<dbReference type="PRINTS" id="PR01032">
    <property type="entry name" value="PHAGEIV"/>
</dbReference>
<dbReference type="Pfam" id="PF00263">
    <property type="entry name" value="Secretin"/>
    <property type="match status" value="1"/>
</dbReference>
<dbReference type="STRING" id="1123392.GCA_000376425_00370"/>
<dbReference type="Gene3D" id="3.30.1370.120">
    <property type="match status" value="1"/>
</dbReference>
<dbReference type="InterPro" id="IPR005644">
    <property type="entry name" value="NolW-like"/>
</dbReference>
<sequence>MQPTRHSILTTALLALSLAGCASTGLNEGRELIAAGQTEAGIARLRTSLAEEPDNIEIKAYYHTQRERLTSNLLTQAQQDLDASRFDAAEVTLRKALVLHPENPRAGMLLSNLVTARQHEQTLQTANQALASHPAESEQAARLILAQAPGHAGALALLQQIQAARTADELNPRELGAAYRKPITLEFRDATLRNVFDMIARQSGINFIFDKDVRLDTKATLFARNTPIVDAVDMLLMTGQLSKKVVNANTLLIYPDLPQKQKQYQELLVKSFYLGNADAKSTMAMLRTLIKARDLYVDERLNLLVMRDTPEAIRLAEKIIAVQDLAEPEVMLDVEVLEVKRGRLLDLGIQYPNQFSLLNLPPATTSTIGQGGVVTNTTPPASVLTVESLKNIAASQIAISPVPTVNFRKDDSDVNILANPRIRVKNREKAKIHIGDKVPVITSNTTATGVISESVSYLDVGLKLDVEPSVLMRDDVQIKVGLEVSNIVREIRSNSGTLTYQIGTRNASTTLRLKDGETQVLAGLISDEDRSTASRIPGLGDLPLLGRLFSNQRDERSKTEIVLLITPRVLRSDATRQPALTEFRGGTENAIGGGLVPAPFVVGTELVLPSQLVQPDGIPVTPPLLPAPQTPPPTDTPD</sequence>
<dbReference type="EMBL" id="LDUG01000033">
    <property type="protein sequence ID" value="KVW94679.1"/>
    <property type="molecule type" value="Genomic_DNA"/>
</dbReference>
<evidence type="ECO:0000256" key="4">
    <source>
        <dbReference type="ARBA" id="ARBA00023136"/>
    </source>
</evidence>
<feature type="signal peptide" evidence="9">
    <location>
        <begin position="1"/>
        <end position="22"/>
    </location>
</feature>
<keyword evidence="12" id="KW-1185">Reference proteome</keyword>
<feature type="region of interest" description="Disordered" evidence="8">
    <location>
        <begin position="618"/>
        <end position="638"/>
    </location>
</feature>
<evidence type="ECO:0000313" key="12">
    <source>
        <dbReference type="Proteomes" id="UP000064243"/>
    </source>
</evidence>
<dbReference type="Proteomes" id="UP000064243">
    <property type="component" value="Unassembled WGS sequence"/>
</dbReference>
<keyword evidence="2 7" id="KW-0813">Transport</keyword>
<dbReference type="Pfam" id="PF03958">
    <property type="entry name" value="Secretin_N"/>
    <property type="match status" value="1"/>
</dbReference>
<dbReference type="InterPro" id="IPR038591">
    <property type="entry name" value="NolW-like_sf"/>
</dbReference>
<dbReference type="InterPro" id="IPR011662">
    <property type="entry name" value="Secretin/TonB_short_N"/>
</dbReference>
<dbReference type="PANTHER" id="PTHR30332">
    <property type="entry name" value="PROBABLE GENERAL SECRETION PATHWAY PROTEIN D"/>
    <property type="match status" value="1"/>
</dbReference>
<evidence type="ECO:0000256" key="6">
    <source>
        <dbReference type="RuleBase" id="RU004003"/>
    </source>
</evidence>
<dbReference type="SUPFAM" id="SSF48452">
    <property type="entry name" value="TPR-like"/>
    <property type="match status" value="1"/>
</dbReference>
<comment type="subcellular location">
    <subcellularLocation>
        <location evidence="7">Cell outer membrane</location>
    </subcellularLocation>
    <subcellularLocation>
        <location evidence="1">Membrane</location>
    </subcellularLocation>
</comment>
<accession>A0A125BC82</accession>
<dbReference type="Gene3D" id="3.55.50.30">
    <property type="match status" value="1"/>
</dbReference>
<dbReference type="RefSeq" id="WP_059756636.1">
    <property type="nucleotide sequence ID" value="NZ_LDUG01000033.1"/>
</dbReference>
<reference evidence="11 12" key="1">
    <citation type="journal article" date="2015" name="Appl. Environ. Microbiol.">
        <title>Aerobic and Anaerobic Thiosulfate Oxidation by a Cold-Adapted, Subglacial Chemoautotroph.</title>
        <authorList>
            <person name="Harrold Z.R."/>
            <person name="Skidmore M.L."/>
            <person name="Hamilton T.L."/>
            <person name="Desch L."/>
            <person name="Amada K."/>
            <person name="van Gelder W."/>
            <person name="Glover K."/>
            <person name="Roden E.E."/>
            <person name="Boyd E.S."/>
        </authorList>
    </citation>
    <scope>NUCLEOTIDE SEQUENCE [LARGE SCALE GENOMIC DNA]</scope>
    <source>
        <strain evidence="11 12">RG</strain>
    </source>
</reference>
<feature type="compositionally biased region" description="Pro residues" evidence="8">
    <location>
        <begin position="620"/>
        <end position="638"/>
    </location>
</feature>
<dbReference type="GO" id="GO:0015627">
    <property type="term" value="C:type II protein secretion system complex"/>
    <property type="evidence" value="ECO:0007669"/>
    <property type="project" value="TreeGrafter"/>
</dbReference>
<dbReference type="SMART" id="SM00965">
    <property type="entry name" value="STN"/>
    <property type="match status" value="1"/>
</dbReference>
<evidence type="ECO:0000256" key="7">
    <source>
        <dbReference type="RuleBase" id="RU004004"/>
    </source>
</evidence>
<dbReference type="PRINTS" id="PR00811">
    <property type="entry name" value="BCTERIALGSPD"/>
</dbReference>
<gene>
    <name evidence="11" type="ORF">ABW22_11580</name>
</gene>
<keyword evidence="5" id="KW-0998">Cell outer membrane</keyword>
<evidence type="ECO:0000256" key="5">
    <source>
        <dbReference type="ARBA" id="ARBA00023237"/>
    </source>
</evidence>
<dbReference type="InterPro" id="IPR004846">
    <property type="entry name" value="T2SS/T3SS_dom"/>
</dbReference>
<comment type="similarity">
    <text evidence="6">Belongs to the bacterial secretin family.</text>
</comment>
<dbReference type="GO" id="GO:0009306">
    <property type="term" value="P:protein secretion"/>
    <property type="evidence" value="ECO:0007669"/>
    <property type="project" value="InterPro"/>
</dbReference>